<dbReference type="Proteomes" id="UP000298030">
    <property type="component" value="Unassembled WGS sequence"/>
</dbReference>
<name>A0A4Y7TG70_COPMI</name>
<reference evidence="1 2" key="1">
    <citation type="journal article" date="2019" name="Nat. Ecol. Evol.">
        <title>Megaphylogeny resolves global patterns of mushroom evolution.</title>
        <authorList>
            <person name="Varga T."/>
            <person name="Krizsan K."/>
            <person name="Foldi C."/>
            <person name="Dima B."/>
            <person name="Sanchez-Garcia M."/>
            <person name="Sanchez-Ramirez S."/>
            <person name="Szollosi G.J."/>
            <person name="Szarkandi J.G."/>
            <person name="Papp V."/>
            <person name="Albert L."/>
            <person name="Andreopoulos W."/>
            <person name="Angelini C."/>
            <person name="Antonin V."/>
            <person name="Barry K.W."/>
            <person name="Bougher N.L."/>
            <person name="Buchanan P."/>
            <person name="Buyck B."/>
            <person name="Bense V."/>
            <person name="Catcheside P."/>
            <person name="Chovatia M."/>
            <person name="Cooper J."/>
            <person name="Damon W."/>
            <person name="Desjardin D."/>
            <person name="Finy P."/>
            <person name="Geml J."/>
            <person name="Haridas S."/>
            <person name="Hughes K."/>
            <person name="Justo A."/>
            <person name="Karasinski D."/>
            <person name="Kautmanova I."/>
            <person name="Kiss B."/>
            <person name="Kocsube S."/>
            <person name="Kotiranta H."/>
            <person name="LaButti K.M."/>
            <person name="Lechner B.E."/>
            <person name="Liimatainen K."/>
            <person name="Lipzen A."/>
            <person name="Lukacs Z."/>
            <person name="Mihaltcheva S."/>
            <person name="Morgado L.N."/>
            <person name="Niskanen T."/>
            <person name="Noordeloos M.E."/>
            <person name="Ohm R.A."/>
            <person name="Ortiz-Santana B."/>
            <person name="Ovrebo C."/>
            <person name="Racz N."/>
            <person name="Riley R."/>
            <person name="Savchenko A."/>
            <person name="Shiryaev A."/>
            <person name="Soop K."/>
            <person name="Spirin V."/>
            <person name="Szebenyi C."/>
            <person name="Tomsovsky M."/>
            <person name="Tulloss R.E."/>
            <person name="Uehling J."/>
            <person name="Grigoriev I.V."/>
            <person name="Vagvolgyi C."/>
            <person name="Papp T."/>
            <person name="Martin F.M."/>
            <person name="Miettinen O."/>
            <person name="Hibbett D.S."/>
            <person name="Nagy L.G."/>
        </authorList>
    </citation>
    <scope>NUCLEOTIDE SEQUENCE [LARGE SCALE GENOMIC DNA]</scope>
    <source>
        <strain evidence="1 2">FP101781</strain>
    </source>
</reference>
<gene>
    <name evidence="1" type="ORF">FA13DRAFT_1730938</name>
</gene>
<accession>A0A4Y7TG70</accession>
<evidence type="ECO:0000313" key="2">
    <source>
        <dbReference type="Proteomes" id="UP000298030"/>
    </source>
</evidence>
<dbReference type="EMBL" id="QPFP01000013">
    <property type="protein sequence ID" value="TEB33175.1"/>
    <property type="molecule type" value="Genomic_DNA"/>
</dbReference>
<comment type="caution">
    <text evidence="1">The sequence shown here is derived from an EMBL/GenBank/DDBJ whole genome shotgun (WGS) entry which is preliminary data.</text>
</comment>
<protein>
    <submittedName>
        <fullName evidence="1">Uncharacterized protein</fullName>
    </submittedName>
</protein>
<keyword evidence="2" id="KW-1185">Reference proteome</keyword>
<dbReference type="AlphaFoldDB" id="A0A4Y7TG70"/>
<sequence>MGHEKLPETCTSGLDGLQPKFSAYLSLLCQKAEMQLDSRAGRCDGFASFRVVSYGTESSLDPRLPSLTR</sequence>
<evidence type="ECO:0000313" key="1">
    <source>
        <dbReference type="EMBL" id="TEB33175.1"/>
    </source>
</evidence>
<proteinExistence type="predicted"/>
<organism evidence="1 2">
    <name type="scientific">Coprinellus micaceus</name>
    <name type="common">Glistening ink-cap mushroom</name>
    <name type="synonym">Coprinus micaceus</name>
    <dbReference type="NCBI Taxonomy" id="71717"/>
    <lineage>
        <taxon>Eukaryota</taxon>
        <taxon>Fungi</taxon>
        <taxon>Dikarya</taxon>
        <taxon>Basidiomycota</taxon>
        <taxon>Agaricomycotina</taxon>
        <taxon>Agaricomycetes</taxon>
        <taxon>Agaricomycetidae</taxon>
        <taxon>Agaricales</taxon>
        <taxon>Agaricineae</taxon>
        <taxon>Psathyrellaceae</taxon>
        <taxon>Coprinellus</taxon>
    </lineage>
</organism>